<dbReference type="Gene3D" id="1.20.120.330">
    <property type="entry name" value="Nucleotidyltransferases domain 2"/>
    <property type="match status" value="1"/>
</dbReference>
<evidence type="ECO:0000256" key="4">
    <source>
        <dbReference type="SAM" id="MobiDB-lite"/>
    </source>
</evidence>
<evidence type="ECO:0000313" key="6">
    <source>
        <dbReference type="EMBL" id="CAG2232224.1"/>
    </source>
</evidence>
<keyword evidence="3 5" id="KW-0472">Membrane</keyword>
<keyword evidence="7" id="KW-1185">Reference proteome</keyword>
<dbReference type="SUPFAM" id="SSF90123">
    <property type="entry name" value="ABC transporter transmembrane region"/>
    <property type="match status" value="1"/>
</dbReference>
<dbReference type="GO" id="GO:1903358">
    <property type="term" value="P:regulation of Golgi organization"/>
    <property type="evidence" value="ECO:0007669"/>
    <property type="project" value="TreeGrafter"/>
</dbReference>
<evidence type="ECO:0000256" key="2">
    <source>
        <dbReference type="ARBA" id="ARBA00022989"/>
    </source>
</evidence>
<dbReference type="Gene3D" id="1.20.1560.10">
    <property type="entry name" value="ABC transporter type 1, transmembrane domain"/>
    <property type="match status" value="1"/>
</dbReference>
<evidence type="ECO:0000313" key="7">
    <source>
        <dbReference type="Proteomes" id="UP000683360"/>
    </source>
</evidence>
<dbReference type="GO" id="GO:0016020">
    <property type="term" value="C:membrane"/>
    <property type="evidence" value="ECO:0007669"/>
    <property type="project" value="InterPro"/>
</dbReference>
<proteinExistence type="predicted"/>
<sequence length="287" mass="32166">MSKSEERKPLLADASDEQESYTDKDKKKDKEKKKPDGPPPATLRQLFRYATCVDTICILFGSLFSLAHGAGWPVLSIVMGQMTDTFVAGPNGSLIPPDPNATHNPNVTVESFEDKMTTYALYYLIIGGVVLLSGYLQVLVVASKTTPSGAAMHPSSKELRLLRPEPSFQELNRCATNLKTILSRIPIQIDDRKQFLETIKEIAGSIKHLLDAFTKVIAEIPGSESGSKQILEDRKKEFVRYSKKFSNMLKAFFRDGSQRQNVFLSANFLIYQTNVILRTVKQETERE</sequence>
<dbReference type="AlphaFoldDB" id="A0A8S3TFC2"/>
<accession>A0A8S3TFC2</accession>
<protein>
    <submittedName>
        <fullName evidence="6">PDCD10</fullName>
    </submittedName>
</protein>
<dbReference type="InterPro" id="IPR009652">
    <property type="entry name" value="PDCD10"/>
</dbReference>
<evidence type="ECO:0000256" key="1">
    <source>
        <dbReference type="ARBA" id="ARBA00022692"/>
    </source>
</evidence>
<name>A0A8S3TFC2_MYTED</name>
<organism evidence="6 7">
    <name type="scientific">Mytilus edulis</name>
    <name type="common">Blue mussel</name>
    <dbReference type="NCBI Taxonomy" id="6550"/>
    <lineage>
        <taxon>Eukaryota</taxon>
        <taxon>Metazoa</taxon>
        <taxon>Spiralia</taxon>
        <taxon>Lophotrochozoa</taxon>
        <taxon>Mollusca</taxon>
        <taxon>Bivalvia</taxon>
        <taxon>Autobranchia</taxon>
        <taxon>Pteriomorphia</taxon>
        <taxon>Mytilida</taxon>
        <taxon>Mytiloidea</taxon>
        <taxon>Mytilidae</taxon>
        <taxon>Mytilinae</taxon>
        <taxon>Mytilus</taxon>
    </lineage>
</organism>
<dbReference type="Proteomes" id="UP000683360">
    <property type="component" value="Unassembled WGS sequence"/>
</dbReference>
<comment type="caution">
    <text evidence="6">The sequence shown here is derived from an EMBL/GenBank/DDBJ whole genome shotgun (WGS) entry which is preliminary data.</text>
</comment>
<evidence type="ECO:0000256" key="5">
    <source>
        <dbReference type="SAM" id="Phobius"/>
    </source>
</evidence>
<keyword evidence="1 5" id="KW-0812">Transmembrane</keyword>
<dbReference type="GO" id="GO:0090443">
    <property type="term" value="C:FAR/SIN/STRIPAK complex"/>
    <property type="evidence" value="ECO:0007669"/>
    <property type="project" value="TreeGrafter"/>
</dbReference>
<dbReference type="InterPro" id="IPR036640">
    <property type="entry name" value="ABC1_TM_sf"/>
</dbReference>
<feature type="region of interest" description="Disordered" evidence="4">
    <location>
        <begin position="1"/>
        <end position="40"/>
    </location>
</feature>
<evidence type="ECO:0000256" key="3">
    <source>
        <dbReference type="ARBA" id="ARBA00023136"/>
    </source>
</evidence>
<feature type="transmembrane region" description="Helical" evidence="5">
    <location>
        <begin position="46"/>
        <end position="67"/>
    </location>
</feature>
<dbReference type="OrthoDB" id="6017654at2759"/>
<feature type="compositionally biased region" description="Basic and acidic residues" evidence="4">
    <location>
        <begin position="21"/>
        <end position="36"/>
    </location>
</feature>
<feature type="transmembrane region" description="Helical" evidence="5">
    <location>
        <begin position="120"/>
        <end position="142"/>
    </location>
</feature>
<feature type="compositionally biased region" description="Basic and acidic residues" evidence="4">
    <location>
        <begin position="1"/>
        <end position="10"/>
    </location>
</feature>
<dbReference type="GO" id="GO:0005524">
    <property type="term" value="F:ATP binding"/>
    <property type="evidence" value="ECO:0007669"/>
    <property type="project" value="InterPro"/>
</dbReference>
<keyword evidence="2 5" id="KW-1133">Transmembrane helix</keyword>
<dbReference type="PANTHER" id="PTHR13250">
    <property type="entry name" value="TF-1 CELL APOPTOSIS RELATED PROTEIN-15"/>
    <property type="match status" value="1"/>
</dbReference>
<dbReference type="EMBL" id="CAJPWZ010002171">
    <property type="protein sequence ID" value="CAG2232224.1"/>
    <property type="molecule type" value="Genomic_DNA"/>
</dbReference>
<reference evidence="6" key="1">
    <citation type="submission" date="2021-03" db="EMBL/GenBank/DDBJ databases">
        <authorList>
            <person name="Bekaert M."/>
        </authorList>
    </citation>
    <scope>NUCLEOTIDE SEQUENCE</scope>
</reference>
<dbReference type="GO" id="GO:0019901">
    <property type="term" value="F:protein kinase binding"/>
    <property type="evidence" value="ECO:0007669"/>
    <property type="project" value="TreeGrafter"/>
</dbReference>
<dbReference type="Pfam" id="PF06840">
    <property type="entry name" value="PDC10_C"/>
    <property type="match status" value="1"/>
</dbReference>
<gene>
    <name evidence="6" type="ORF">MEDL_44968</name>
</gene>
<dbReference type="PANTHER" id="PTHR13250:SF1">
    <property type="entry name" value="PROGRAMMED CELL DEATH PROTEIN 10"/>
    <property type="match status" value="1"/>
</dbReference>